<evidence type="ECO:0000259" key="2">
    <source>
        <dbReference type="Pfam" id="PF00561"/>
    </source>
</evidence>
<keyword evidence="1 3" id="KW-0378">Hydrolase</keyword>
<protein>
    <submittedName>
        <fullName evidence="3">Alpha/beta fold hydrolase</fullName>
    </submittedName>
</protein>
<dbReference type="PANTHER" id="PTHR46118">
    <property type="entry name" value="PROTEIN ABHD11"/>
    <property type="match status" value="1"/>
</dbReference>
<dbReference type="GO" id="GO:0052689">
    <property type="term" value="F:carboxylic ester hydrolase activity"/>
    <property type="evidence" value="ECO:0007669"/>
    <property type="project" value="TreeGrafter"/>
</dbReference>
<dbReference type="OrthoDB" id="9808398at2"/>
<dbReference type="Pfam" id="PF00561">
    <property type="entry name" value="Abhydrolase_1"/>
    <property type="match status" value="1"/>
</dbReference>
<dbReference type="PRINTS" id="PR00111">
    <property type="entry name" value="ABHYDROLASE"/>
</dbReference>
<evidence type="ECO:0000256" key="1">
    <source>
        <dbReference type="ARBA" id="ARBA00022801"/>
    </source>
</evidence>
<keyword evidence="4" id="KW-1185">Reference proteome</keyword>
<dbReference type="PANTHER" id="PTHR46118:SF4">
    <property type="entry name" value="PROTEIN ABHD11"/>
    <property type="match status" value="1"/>
</dbReference>
<accession>A0A437MNC5</accession>
<comment type="caution">
    <text evidence="3">The sequence shown here is derived from an EMBL/GenBank/DDBJ whole genome shotgun (WGS) entry which is preliminary data.</text>
</comment>
<evidence type="ECO:0000313" key="4">
    <source>
        <dbReference type="Proteomes" id="UP000282957"/>
    </source>
</evidence>
<evidence type="ECO:0000313" key="3">
    <source>
        <dbReference type="EMBL" id="RVT99151.1"/>
    </source>
</evidence>
<feature type="domain" description="AB hydrolase-1" evidence="2">
    <location>
        <begin position="13"/>
        <end position="125"/>
    </location>
</feature>
<dbReference type="Proteomes" id="UP000282957">
    <property type="component" value="Unassembled WGS sequence"/>
</dbReference>
<dbReference type="InterPro" id="IPR000073">
    <property type="entry name" value="AB_hydrolase_1"/>
</dbReference>
<dbReference type="InterPro" id="IPR029058">
    <property type="entry name" value="AB_hydrolase_fold"/>
</dbReference>
<dbReference type="SUPFAM" id="SSF53474">
    <property type="entry name" value="alpha/beta-Hydrolases"/>
    <property type="match status" value="1"/>
</dbReference>
<dbReference type="EMBL" id="SACL01000001">
    <property type="protein sequence ID" value="RVT99151.1"/>
    <property type="molecule type" value="Genomic_DNA"/>
</dbReference>
<sequence length="252" mass="27489">MILNSIETGAGAPLVLLHGLFGAAQNWGGLAKRLGQRYRVLAFDARNHGSSPHAEGMDYRDLAADVAETMAAHGVEKARVVGHSMGGKIAMMLALTRPEVVERLVVADIAPAQYRADSREYVAAMQAMELSTGMTRREAAAQLTAAVPEEGVRAFLVQNLTFDGGQPRWRVGLDHIATGMPQIEAFNAPEGARYTGPTLFIRGTRSPYVREKHMDRIAELFPFVRHESLDTGHWVHAEDPNGFLALVDSFLS</sequence>
<dbReference type="Gene3D" id="3.40.50.1820">
    <property type="entry name" value="alpha/beta hydrolase"/>
    <property type="match status" value="1"/>
</dbReference>
<organism evidence="3 4">
    <name type="scientific">Rhodovarius crocodyli</name>
    <dbReference type="NCBI Taxonomy" id="1979269"/>
    <lineage>
        <taxon>Bacteria</taxon>
        <taxon>Pseudomonadati</taxon>
        <taxon>Pseudomonadota</taxon>
        <taxon>Alphaproteobacteria</taxon>
        <taxon>Acetobacterales</taxon>
        <taxon>Roseomonadaceae</taxon>
        <taxon>Rhodovarius</taxon>
    </lineage>
</organism>
<proteinExistence type="predicted"/>
<dbReference type="AlphaFoldDB" id="A0A437MNC5"/>
<reference evidence="3 4" key="1">
    <citation type="submission" date="2019-01" db="EMBL/GenBank/DDBJ databases">
        <authorList>
            <person name="Chen W.-M."/>
        </authorList>
    </citation>
    <scope>NUCLEOTIDE SEQUENCE [LARGE SCALE GENOMIC DNA]</scope>
    <source>
        <strain evidence="3 4">CCP-6</strain>
    </source>
</reference>
<name>A0A437MNC5_9PROT</name>
<gene>
    <name evidence="3" type="ORF">EOD42_03340</name>
</gene>
<dbReference type="RefSeq" id="WP_127785877.1">
    <property type="nucleotide sequence ID" value="NZ_SACL01000001.1"/>
</dbReference>